<proteinExistence type="predicted"/>
<dbReference type="InterPro" id="IPR025911">
    <property type="entry name" value="ToxN/AbiQ_toxin"/>
</dbReference>
<organism evidence="1 2">
    <name type="scientific">Fusobacterium mortiferum</name>
    <dbReference type="NCBI Taxonomy" id="850"/>
    <lineage>
        <taxon>Bacteria</taxon>
        <taxon>Fusobacteriati</taxon>
        <taxon>Fusobacteriota</taxon>
        <taxon>Fusobacteriia</taxon>
        <taxon>Fusobacteriales</taxon>
        <taxon>Fusobacteriaceae</taxon>
        <taxon>Fusobacterium</taxon>
    </lineage>
</organism>
<keyword evidence="2" id="KW-1185">Reference proteome</keyword>
<protein>
    <submittedName>
        <fullName evidence="1">Type III toxin-antitoxin system ToxN/AbiQ family toxin</fullName>
    </submittedName>
</protein>
<dbReference type="RefSeq" id="WP_204716843.1">
    <property type="nucleotide sequence ID" value="NZ_JACJLT010000229.1"/>
</dbReference>
<comment type="caution">
    <text evidence="1">The sequence shown here is derived from an EMBL/GenBank/DDBJ whole genome shotgun (WGS) entry which is preliminary data.</text>
</comment>
<dbReference type="Gene3D" id="3.10.129.130">
    <property type="match status" value="1"/>
</dbReference>
<dbReference type="EMBL" id="JACJLT010000229">
    <property type="protein sequence ID" value="MBM6876227.1"/>
    <property type="molecule type" value="Genomic_DNA"/>
</dbReference>
<reference evidence="1 2" key="1">
    <citation type="journal article" date="2021" name="Sci. Rep.">
        <title>The distribution of antibiotic resistance genes in chicken gut microbiota commensals.</title>
        <authorList>
            <person name="Juricova H."/>
            <person name="Matiasovicova J."/>
            <person name="Kubasova T."/>
            <person name="Cejkova D."/>
            <person name="Rychlik I."/>
        </authorList>
    </citation>
    <scope>NUCLEOTIDE SEQUENCE [LARGE SCALE GENOMIC DNA]</scope>
    <source>
        <strain evidence="1 2">An425</strain>
    </source>
</reference>
<accession>A0ABS2G5S9</accession>
<gene>
    <name evidence="1" type="ORF">H6A04_11345</name>
</gene>
<evidence type="ECO:0000313" key="2">
    <source>
        <dbReference type="Proteomes" id="UP000728968"/>
    </source>
</evidence>
<evidence type="ECO:0000313" key="1">
    <source>
        <dbReference type="EMBL" id="MBM6876227.1"/>
    </source>
</evidence>
<sequence length="179" mass="21165">MKIYEINEEYIEYLHSIDSKVENSKGKNYQFTRKYLGIILEVNNFKYFAPLSSSKSTKDYFPNGEIRPSIVPLIRIVKKNRDNTKSLLGKIQLSNMIPIIDENLVKIYDINNEKDIKYKNMVFNEIKFINKNKELIIKNAKTLYKYKTQNVDIGYVKNTVDFKLLEVKALEYSQILKMK</sequence>
<name>A0ABS2G5S9_FUSMR</name>
<dbReference type="InterPro" id="IPR053735">
    <property type="entry name" value="Type_III_TA_endoRNase"/>
</dbReference>
<dbReference type="Pfam" id="PF13958">
    <property type="entry name" value="ToxN_toxin"/>
    <property type="match status" value="1"/>
</dbReference>
<dbReference type="Proteomes" id="UP000728968">
    <property type="component" value="Unassembled WGS sequence"/>
</dbReference>